<feature type="transmembrane region" description="Helical" evidence="6">
    <location>
        <begin position="148"/>
        <end position="171"/>
    </location>
</feature>
<keyword evidence="8" id="KW-1185">Reference proteome</keyword>
<reference evidence="7 8" key="1">
    <citation type="submission" date="2020-12" db="EMBL/GenBank/DDBJ databases">
        <title>Salegentibacter orientalis sp. nov., isolated from costal sediment.</title>
        <authorList>
            <person name="Lian F.-B."/>
        </authorList>
    </citation>
    <scope>NUCLEOTIDE SEQUENCE [LARGE SCALE GENOMIC DNA]</scope>
    <source>
        <strain evidence="7 8">F60176</strain>
    </source>
</reference>
<comment type="caution">
    <text evidence="7">The sequence shown here is derived from an EMBL/GenBank/DDBJ whole genome shotgun (WGS) entry which is preliminary data.</text>
</comment>
<comment type="subcellular location">
    <subcellularLocation>
        <location evidence="1">Cell membrane</location>
        <topology evidence="1">Multi-pass membrane protein</topology>
    </subcellularLocation>
</comment>
<feature type="transmembrane region" description="Helical" evidence="6">
    <location>
        <begin position="70"/>
        <end position="90"/>
    </location>
</feature>
<evidence type="ECO:0000256" key="1">
    <source>
        <dbReference type="ARBA" id="ARBA00004651"/>
    </source>
</evidence>
<proteinExistence type="predicted"/>
<keyword evidence="3 6" id="KW-0812">Transmembrane</keyword>
<evidence type="ECO:0000256" key="4">
    <source>
        <dbReference type="ARBA" id="ARBA00022989"/>
    </source>
</evidence>
<dbReference type="EMBL" id="JAEHNY010000013">
    <property type="protein sequence ID" value="MBI6121094.1"/>
    <property type="molecule type" value="Genomic_DNA"/>
</dbReference>
<dbReference type="Proteomes" id="UP000635665">
    <property type="component" value="Unassembled WGS sequence"/>
</dbReference>
<evidence type="ECO:0000313" key="7">
    <source>
        <dbReference type="EMBL" id="MBI6121094.1"/>
    </source>
</evidence>
<keyword evidence="2" id="KW-1003">Cell membrane</keyword>
<evidence type="ECO:0000256" key="2">
    <source>
        <dbReference type="ARBA" id="ARBA00022475"/>
    </source>
</evidence>
<protein>
    <submittedName>
        <fullName evidence="7">LysE family translocator</fullName>
    </submittedName>
</protein>
<gene>
    <name evidence="7" type="ORF">I6U50_13780</name>
</gene>
<evidence type="ECO:0000256" key="6">
    <source>
        <dbReference type="SAM" id="Phobius"/>
    </source>
</evidence>
<evidence type="ECO:0000256" key="3">
    <source>
        <dbReference type="ARBA" id="ARBA00022692"/>
    </source>
</evidence>
<feature type="transmembrane region" description="Helical" evidence="6">
    <location>
        <begin position="6"/>
        <end position="28"/>
    </location>
</feature>
<dbReference type="PANTHER" id="PTHR30086">
    <property type="entry name" value="ARGININE EXPORTER PROTEIN ARGO"/>
    <property type="match status" value="1"/>
</dbReference>
<dbReference type="PANTHER" id="PTHR30086:SF20">
    <property type="entry name" value="ARGININE EXPORTER PROTEIN ARGO-RELATED"/>
    <property type="match status" value="1"/>
</dbReference>
<name>A0ABS0TJ60_9FLAO</name>
<dbReference type="PIRSF" id="PIRSF006324">
    <property type="entry name" value="LeuE"/>
    <property type="match status" value="1"/>
</dbReference>
<evidence type="ECO:0000256" key="5">
    <source>
        <dbReference type="ARBA" id="ARBA00023136"/>
    </source>
</evidence>
<keyword evidence="5 6" id="KW-0472">Membrane</keyword>
<accession>A0ABS0TJ60</accession>
<feature type="transmembrane region" description="Helical" evidence="6">
    <location>
        <begin position="40"/>
        <end position="64"/>
    </location>
</feature>
<organism evidence="7 8">
    <name type="scientific">Salegentibacter maritimus</name>
    <dbReference type="NCBI Taxonomy" id="2794347"/>
    <lineage>
        <taxon>Bacteria</taxon>
        <taxon>Pseudomonadati</taxon>
        <taxon>Bacteroidota</taxon>
        <taxon>Flavobacteriia</taxon>
        <taxon>Flavobacteriales</taxon>
        <taxon>Flavobacteriaceae</taxon>
        <taxon>Salegentibacter</taxon>
    </lineage>
</organism>
<feature type="transmembrane region" description="Helical" evidence="6">
    <location>
        <begin position="111"/>
        <end position="136"/>
    </location>
</feature>
<dbReference type="RefSeq" id="WP_198639269.1">
    <property type="nucleotide sequence ID" value="NZ_JAEHNY010000013.1"/>
</dbReference>
<feature type="transmembrane region" description="Helical" evidence="6">
    <location>
        <begin position="183"/>
        <end position="203"/>
    </location>
</feature>
<sequence>MIDQLIPFLTASAILTISPGPDIIYVMVQGIANGKKHGFVTALGLATGIIVHTSLVAFGVSAIIKSSDSLFLIIKLLGAIYLLYLAWLVFKSDPKIAYSSKGIQKKSLLSLFKQGFIMNVLNPKVTIFFLAFFPGFLWDPEGNTVVQFYILGLLFMGITILIFGIVALLAGKTSTYLKKHTHSALVLKWLQIVVFIGIATFILI</sequence>
<evidence type="ECO:0000313" key="8">
    <source>
        <dbReference type="Proteomes" id="UP000635665"/>
    </source>
</evidence>
<keyword evidence="4 6" id="KW-1133">Transmembrane helix</keyword>
<dbReference type="Pfam" id="PF01810">
    <property type="entry name" value="LysE"/>
    <property type="match status" value="1"/>
</dbReference>
<dbReference type="InterPro" id="IPR001123">
    <property type="entry name" value="LeuE-type"/>
</dbReference>